<reference evidence="1 2" key="1">
    <citation type="submission" date="2018-06" db="EMBL/GenBank/DDBJ databases">
        <title>Lujinxingia sediminis gen. nov. sp. nov., a new facultative anaerobic member of the class Deltaproteobacteria, and proposal of Lujinxingaceae fam. nov.</title>
        <authorList>
            <person name="Guo L.-Y."/>
            <person name="Li C.-M."/>
            <person name="Wang S."/>
            <person name="Du Z.-J."/>
        </authorList>
    </citation>
    <scope>NUCLEOTIDE SEQUENCE [LARGE SCALE GENOMIC DNA]</scope>
    <source>
        <strain evidence="1 2">FA350</strain>
    </source>
</reference>
<evidence type="ECO:0000313" key="1">
    <source>
        <dbReference type="EMBL" id="AWV88376.1"/>
    </source>
</evidence>
<dbReference type="KEGG" id="bsed:DN745_03060"/>
<dbReference type="EMBL" id="CP030032">
    <property type="protein sequence ID" value="AWV88376.1"/>
    <property type="molecule type" value="Genomic_DNA"/>
</dbReference>
<gene>
    <name evidence="1" type="ORF">DN745_03060</name>
</gene>
<dbReference type="Proteomes" id="UP000249799">
    <property type="component" value="Chromosome"/>
</dbReference>
<keyword evidence="2" id="KW-1185">Reference proteome</keyword>
<accession>A0A2Z4FI58</accession>
<dbReference type="RefSeq" id="WP_111332060.1">
    <property type="nucleotide sequence ID" value="NZ_CP030032.1"/>
</dbReference>
<protein>
    <submittedName>
        <fullName evidence="1">Uncharacterized protein</fullName>
    </submittedName>
</protein>
<evidence type="ECO:0000313" key="2">
    <source>
        <dbReference type="Proteomes" id="UP000249799"/>
    </source>
</evidence>
<dbReference type="OrthoDB" id="5518887at2"/>
<dbReference type="AlphaFoldDB" id="A0A2Z4FI58"/>
<proteinExistence type="predicted"/>
<name>A0A2Z4FI58_9DELT</name>
<organism evidence="1 2">
    <name type="scientific">Bradymonas sediminis</name>
    <dbReference type="NCBI Taxonomy" id="1548548"/>
    <lineage>
        <taxon>Bacteria</taxon>
        <taxon>Deltaproteobacteria</taxon>
        <taxon>Bradymonadales</taxon>
        <taxon>Bradymonadaceae</taxon>
        <taxon>Bradymonas</taxon>
    </lineage>
</organism>
<sequence>MNLVHAKMLRIFFAGTVFWMALVLTPRAFVEESQLSAQSDEIPVRLLDSGTDCIWCEPNPAIEPVRCSDDTNTDKAIWLNPDEPIEAQPSAPCIQKDGENPSA</sequence>